<comment type="similarity">
    <text evidence="1 6">Belongs to the cytochrome P450 family.</text>
</comment>
<reference evidence="7" key="1">
    <citation type="journal article" date="2020" name="Fungal Divers.">
        <title>Resolving the Mortierellaceae phylogeny through synthesis of multi-gene phylogenetics and phylogenomics.</title>
        <authorList>
            <person name="Vandepol N."/>
            <person name="Liber J."/>
            <person name="Desiro A."/>
            <person name="Na H."/>
            <person name="Kennedy M."/>
            <person name="Barry K."/>
            <person name="Grigoriev I.V."/>
            <person name="Miller A.N."/>
            <person name="O'Donnell K."/>
            <person name="Stajich J.E."/>
            <person name="Bonito G."/>
        </authorList>
    </citation>
    <scope>NUCLEOTIDE SEQUENCE</scope>
    <source>
        <strain evidence="7">CK1249</strain>
    </source>
</reference>
<keyword evidence="2 5" id="KW-0479">Metal-binding</keyword>
<evidence type="ECO:0000256" key="3">
    <source>
        <dbReference type="ARBA" id="ARBA00023002"/>
    </source>
</evidence>
<gene>
    <name evidence="7" type="ORF">BGZ70_003800</name>
</gene>
<sequence length="533" mass="60217">MASTILGPLSSTSGNATGGLMTALARSLPKLLTRQNANTALLAYILYALIKYRRSAYGVRPRPDIKGPRGWPLLGNLLEELRSPQNQILQRQLAEHEKYGSVYSITLPEFGRIINIIDPKMVDHMLRVNFWAYEKGLDAKKMMEPLLGEGIFSVDGEHWKWQRKLASHIFSVNAFRHYTSDVFCREGQAVIKYLNSVADTGRAIDMQQLFYCYTLDSFGEIAFGESFGCLEDPEKEVEFAAAFDRLNNALAVRFMTPFWQVSEWWTGAGDKVKKDAKVVRDFALGIIQKRRSQEQKLDQGQQQPRNKDLLQLFMDLSNEGESLSDDMLVDSVLNFLIAGRDTTAQALSWTFYLMHRSTASPEIMQQLVEETDDVLAGGLPTYESTKRQKYAEACFHEALRLYPSKICVEDDTLPGGVKVYKGDFVAWNSYAMGRATSVWGSDAKEFKPERWMNGDKPSSSKFISFHHGPRTCLGQQFATIEAITLMSMLVQQFTFELVDPDSEPAYLPSLTLPMECGLHIRVNRRSNAAVVQV</sequence>
<dbReference type="GO" id="GO:0006629">
    <property type="term" value="P:lipid metabolic process"/>
    <property type="evidence" value="ECO:0007669"/>
    <property type="project" value="UniProtKB-ARBA"/>
</dbReference>
<evidence type="ECO:0000256" key="2">
    <source>
        <dbReference type="ARBA" id="ARBA00022723"/>
    </source>
</evidence>
<dbReference type="GO" id="GO:0020037">
    <property type="term" value="F:heme binding"/>
    <property type="evidence" value="ECO:0007669"/>
    <property type="project" value="InterPro"/>
</dbReference>
<comment type="caution">
    <text evidence="7">The sequence shown here is derived from an EMBL/GenBank/DDBJ whole genome shotgun (WGS) entry which is preliminary data.</text>
</comment>
<dbReference type="AlphaFoldDB" id="A0A9P6IUY0"/>
<comment type="cofactor">
    <cofactor evidence="5">
        <name>heme</name>
        <dbReference type="ChEBI" id="CHEBI:30413"/>
    </cofactor>
</comment>
<dbReference type="EMBL" id="JAAAHY010002080">
    <property type="protein sequence ID" value="KAF9945454.1"/>
    <property type="molecule type" value="Genomic_DNA"/>
</dbReference>
<dbReference type="SUPFAM" id="SSF48264">
    <property type="entry name" value="Cytochrome P450"/>
    <property type="match status" value="1"/>
</dbReference>
<evidence type="ECO:0000256" key="1">
    <source>
        <dbReference type="ARBA" id="ARBA00010617"/>
    </source>
</evidence>
<name>A0A9P6IUY0_MORAP</name>
<feature type="binding site" description="axial binding residue" evidence="5">
    <location>
        <position position="472"/>
    </location>
    <ligand>
        <name>heme</name>
        <dbReference type="ChEBI" id="CHEBI:30413"/>
    </ligand>
    <ligandPart>
        <name>Fe</name>
        <dbReference type="ChEBI" id="CHEBI:18248"/>
    </ligandPart>
</feature>
<dbReference type="PROSITE" id="PS00086">
    <property type="entry name" value="CYTOCHROME_P450"/>
    <property type="match status" value="1"/>
</dbReference>
<dbReference type="GO" id="GO:0005506">
    <property type="term" value="F:iron ion binding"/>
    <property type="evidence" value="ECO:0007669"/>
    <property type="project" value="InterPro"/>
</dbReference>
<keyword evidence="6" id="KW-0503">Monooxygenase</keyword>
<dbReference type="Gene3D" id="1.10.630.10">
    <property type="entry name" value="Cytochrome P450"/>
    <property type="match status" value="1"/>
</dbReference>
<organism evidence="7 8">
    <name type="scientific">Mortierella alpina</name>
    <name type="common">Oleaginous fungus</name>
    <name type="synonym">Mortierella renispora</name>
    <dbReference type="NCBI Taxonomy" id="64518"/>
    <lineage>
        <taxon>Eukaryota</taxon>
        <taxon>Fungi</taxon>
        <taxon>Fungi incertae sedis</taxon>
        <taxon>Mucoromycota</taxon>
        <taxon>Mortierellomycotina</taxon>
        <taxon>Mortierellomycetes</taxon>
        <taxon>Mortierellales</taxon>
        <taxon>Mortierellaceae</taxon>
        <taxon>Mortierella</taxon>
    </lineage>
</organism>
<evidence type="ECO:0000256" key="4">
    <source>
        <dbReference type="ARBA" id="ARBA00023004"/>
    </source>
</evidence>
<keyword evidence="5 6" id="KW-0349">Heme</keyword>
<protein>
    <recommendedName>
        <fullName evidence="9">Cytochrome P450</fullName>
    </recommendedName>
</protein>
<evidence type="ECO:0000313" key="7">
    <source>
        <dbReference type="EMBL" id="KAF9945454.1"/>
    </source>
</evidence>
<dbReference type="Pfam" id="PF00067">
    <property type="entry name" value="p450"/>
    <property type="match status" value="1"/>
</dbReference>
<keyword evidence="8" id="KW-1185">Reference proteome</keyword>
<evidence type="ECO:0008006" key="9">
    <source>
        <dbReference type="Google" id="ProtNLM"/>
    </source>
</evidence>
<keyword evidence="3 6" id="KW-0560">Oxidoreductase</keyword>
<dbReference type="PRINTS" id="PR00385">
    <property type="entry name" value="P450"/>
</dbReference>
<dbReference type="InterPro" id="IPR001128">
    <property type="entry name" value="Cyt_P450"/>
</dbReference>
<dbReference type="GO" id="GO:0016705">
    <property type="term" value="F:oxidoreductase activity, acting on paired donors, with incorporation or reduction of molecular oxygen"/>
    <property type="evidence" value="ECO:0007669"/>
    <property type="project" value="InterPro"/>
</dbReference>
<evidence type="ECO:0000256" key="6">
    <source>
        <dbReference type="RuleBase" id="RU000461"/>
    </source>
</evidence>
<evidence type="ECO:0000256" key="5">
    <source>
        <dbReference type="PIRSR" id="PIRSR602401-1"/>
    </source>
</evidence>
<dbReference type="Proteomes" id="UP000738359">
    <property type="component" value="Unassembled WGS sequence"/>
</dbReference>
<dbReference type="PRINTS" id="PR00463">
    <property type="entry name" value="EP450I"/>
</dbReference>
<keyword evidence="4 5" id="KW-0408">Iron</keyword>
<proteinExistence type="inferred from homology"/>
<dbReference type="GO" id="GO:0004497">
    <property type="term" value="F:monooxygenase activity"/>
    <property type="evidence" value="ECO:0007669"/>
    <property type="project" value="UniProtKB-KW"/>
</dbReference>
<dbReference type="InterPro" id="IPR036396">
    <property type="entry name" value="Cyt_P450_sf"/>
</dbReference>
<dbReference type="InterPro" id="IPR017972">
    <property type="entry name" value="Cyt_P450_CS"/>
</dbReference>
<accession>A0A9P6IUY0</accession>
<dbReference type="OrthoDB" id="1470350at2759"/>
<dbReference type="InterPro" id="IPR002401">
    <property type="entry name" value="Cyt_P450_E_grp-I"/>
</dbReference>
<evidence type="ECO:0000313" key="8">
    <source>
        <dbReference type="Proteomes" id="UP000738359"/>
    </source>
</evidence>
<dbReference type="PANTHER" id="PTHR24296">
    <property type="entry name" value="CYTOCHROME P450"/>
    <property type="match status" value="1"/>
</dbReference>